<keyword evidence="13 18" id="KW-0560">Oxidoreductase</keyword>
<dbReference type="GO" id="GO:0019521">
    <property type="term" value="P:D-gluconate metabolic process"/>
    <property type="evidence" value="ECO:0007669"/>
    <property type="project" value="UniProtKB-KW"/>
</dbReference>
<keyword evidence="9" id="KW-0547">Nucleotide-binding</keyword>
<evidence type="ECO:0000256" key="17">
    <source>
        <dbReference type="ARBA" id="ARBA00048640"/>
    </source>
</evidence>
<dbReference type="SMART" id="SM01350">
    <property type="entry name" value="6PGD"/>
    <property type="match status" value="1"/>
</dbReference>
<evidence type="ECO:0000256" key="9">
    <source>
        <dbReference type="ARBA" id="ARBA00022741"/>
    </source>
</evidence>
<comment type="similarity">
    <text evidence="4 18">Belongs to the 6-phosphogluconate dehydrogenase family.</text>
</comment>
<dbReference type="PATRIC" id="fig|1605367.3.peg.2146"/>
<dbReference type="EC" id="1.1.1.44" evidence="18"/>
<keyword evidence="15 18" id="KW-0570">Pentose shunt</keyword>
<evidence type="ECO:0000256" key="14">
    <source>
        <dbReference type="ARBA" id="ARBA00023064"/>
    </source>
</evidence>
<organism evidence="20 21">
    <name type="scientific">Jiulongibacter sediminis</name>
    <dbReference type="NCBI Taxonomy" id="1605367"/>
    <lineage>
        <taxon>Bacteria</taxon>
        <taxon>Pseudomonadati</taxon>
        <taxon>Bacteroidota</taxon>
        <taxon>Cytophagia</taxon>
        <taxon>Cytophagales</taxon>
        <taxon>Leadbetterellaceae</taxon>
        <taxon>Jiulongibacter</taxon>
    </lineage>
</organism>
<evidence type="ECO:0000256" key="12">
    <source>
        <dbReference type="ARBA" id="ARBA00022857"/>
    </source>
</evidence>
<evidence type="ECO:0000259" key="19">
    <source>
        <dbReference type="SMART" id="SM01350"/>
    </source>
</evidence>
<dbReference type="InterPro" id="IPR013328">
    <property type="entry name" value="6PGD_dom2"/>
</dbReference>
<comment type="pathway">
    <text evidence="2">Carbohydrate acid metabolism.</text>
</comment>
<dbReference type="Proteomes" id="UP000050454">
    <property type="component" value="Unassembled WGS sequence"/>
</dbReference>
<dbReference type="InterPro" id="IPR006114">
    <property type="entry name" value="6PGDH_C"/>
</dbReference>
<dbReference type="NCBIfam" id="TIGR00873">
    <property type="entry name" value="gnd"/>
    <property type="match status" value="1"/>
</dbReference>
<dbReference type="FunFam" id="1.10.1040.10:FF:000032">
    <property type="entry name" value="6-phosphogluconate dehydrogenase, decarboxylating"/>
    <property type="match status" value="1"/>
</dbReference>
<dbReference type="GO" id="GO:0004616">
    <property type="term" value="F:phosphogluconate dehydrogenase (decarboxylating) activity"/>
    <property type="evidence" value="ECO:0007669"/>
    <property type="project" value="UniProtKB-EC"/>
</dbReference>
<keyword evidence="8" id="KW-0808">Transferase</keyword>
<dbReference type="STRING" id="1605367.AFM12_03990"/>
<dbReference type="GO" id="GO:0006098">
    <property type="term" value="P:pentose-phosphate shunt"/>
    <property type="evidence" value="ECO:0007669"/>
    <property type="project" value="UniProtKB-UniPathway"/>
</dbReference>
<dbReference type="PRINTS" id="PR00076">
    <property type="entry name" value="6PGDHDRGNASE"/>
</dbReference>
<comment type="similarity">
    <text evidence="5">Belongs to the gluconokinase GntK/GntV family.</text>
</comment>
<dbReference type="SUPFAM" id="SSF48179">
    <property type="entry name" value="6-phosphogluconate dehydrogenase C-terminal domain-like"/>
    <property type="match status" value="1"/>
</dbReference>
<dbReference type="AlphaFoldDB" id="A0A0P7C4X4"/>
<evidence type="ECO:0000256" key="3">
    <source>
        <dbReference type="ARBA" id="ARBA00004874"/>
    </source>
</evidence>
<protein>
    <recommendedName>
        <fullName evidence="7 18">6-phosphogluconate dehydrogenase, decarboxylating</fullName>
        <ecNumber evidence="18">1.1.1.44</ecNumber>
    </recommendedName>
</protein>
<reference evidence="20 21" key="1">
    <citation type="submission" date="2015-07" db="EMBL/GenBank/DDBJ databases">
        <title>The draft genome sequence of Leadbetterella sp. JN14-9.</title>
        <authorList>
            <person name="Liu Y."/>
            <person name="Du J."/>
            <person name="Shao Z."/>
        </authorList>
    </citation>
    <scope>NUCLEOTIDE SEQUENCE [LARGE SCALE GENOMIC DNA]</scope>
    <source>
        <strain evidence="20 21">JN14-9</strain>
    </source>
</reference>
<dbReference type="InterPro" id="IPR006113">
    <property type="entry name" value="6PGDH_Gnd/GntZ"/>
</dbReference>
<dbReference type="InterPro" id="IPR027417">
    <property type="entry name" value="P-loop_NTPase"/>
</dbReference>
<evidence type="ECO:0000256" key="2">
    <source>
        <dbReference type="ARBA" id="ARBA00004761"/>
    </source>
</evidence>
<dbReference type="Gene3D" id="3.40.50.720">
    <property type="entry name" value="NAD(P)-binding Rossmann-like Domain"/>
    <property type="match status" value="1"/>
</dbReference>
<proteinExistence type="inferred from homology"/>
<dbReference type="Gene3D" id="3.40.50.300">
    <property type="entry name" value="P-loop containing nucleotide triphosphate hydrolases"/>
    <property type="match status" value="1"/>
</dbReference>
<dbReference type="InterPro" id="IPR031322">
    <property type="entry name" value="Shikimate/glucono_kinase"/>
</dbReference>
<evidence type="ECO:0000256" key="16">
    <source>
        <dbReference type="ARBA" id="ARBA00048090"/>
    </source>
</evidence>
<dbReference type="GO" id="GO:0005524">
    <property type="term" value="F:ATP binding"/>
    <property type="evidence" value="ECO:0007669"/>
    <property type="project" value="UniProtKB-KW"/>
</dbReference>
<dbReference type="UniPathway" id="UPA00115">
    <property type="reaction ID" value="UER00410"/>
</dbReference>
<dbReference type="PROSITE" id="PS00461">
    <property type="entry name" value="6PGD"/>
    <property type="match status" value="1"/>
</dbReference>
<evidence type="ECO:0000256" key="15">
    <source>
        <dbReference type="ARBA" id="ARBA00023126"/>
    </source>
</evidence>
<dbReference type="RefSeq" id="WP_229308456.1">
    <property type="nucleotide sequence ID" value="NZ_JXSZ01000005.1"/>
</dbReference>
<dbReference type="InterPro" id="IPR008927">
    <property type="entry name" value="6-PGluconate_DH-like_C_sf"/>
</dbReference>
<keyword evidence="14 18" id="KW-0311">Gluconate utilization</keyword>
<evidence type="ECO:0000256" key="1">
    <source>
        <dbReference type="ARBA" id="ARBA00002526"/>
    </source>
</evidence>
<comment type="caution">
    <text evidence="20">The sequence shown here is derived from an EMBL/GenBank/DDBJ whole genome shotgun (WGS) entry which is preliminary data.</text>
</comment>
<evidence type="ECO:0000256" key="13">
    <source>
        <dbReference type="ARBA" id="ARBA00023002"/>
    </source>
</evidence>
<comment type="subunit">
    <text evidence="6">Homodimer.</text>
</comment>
<dbReference type="InterPro" id="IPR006184">
    <property type="entry name" value="6PGdom_BS"/>
</dbReference>
<keyword evidence="10" id="KW-0418">Kinase</keyword>
<dbReference type="Pfam" id="PF03446">
    <property type="entry name" value="NAD_binding_2"/>
    <property type="match status" value="1"/>
</dbReference>
<dbReference type="GO" id="GO:0046316">
    <property type="term" value="F:gluconokinase activity"/>
    <property type="evidence" value="ECO:0007669"/>
    <property type="project" value="UniProtKB-EC"/>
</dbReference>
<dbReference type="SUPFAM" id="SSF51735">
    <property type="entry name" value="NAD(P)-binding Rossmann-fold domains"/>
    <property type="match status" value="1"/>
</dbReference>
<dbReference type="GO" id="GO:0050661">
    <property type="term" value="F:NADP binding"/>
    <property type="evidence" value="ECO:0007669"/>
    <property type="project" value="InterPro"/>
</dbReference>
<dbReference type="EMBL" id="LGTQ01000005">
    <property type="protein sequence ID" value="KPM49750.1"/>
    <property type="molecule type" value="Genomic_DNA"/>
</dbReference>
<keyword evidence="11" id="KW-0067">ATP-binding</keyword>
<feature type="domain" description="6-phosphogluconate dehydrogenase C-terminal" evidence="19">
    <location>
        <begin position="341"/>
        <end position="623"/>
    </location>
</feature>
<evidence type="ECO:0000256" key="5">
    <source>
        <dbReference type="ARBA" id="ARBA00008420"/>
    </source>
</evidence>
<keyword evidence="12 18" id="KW-0521">NADP</keyword>
<dbReference type="InterPro" id="IPR036291">
    <property type="entry name" value="NAD(P)-bd_dom_sf"/>
</dbReference>
<dbReference type="InterPro" id="IPR006115">
    <property type="entry name" value="6PGDH_NADP-bd"/>
</dbReference>
<evidence type="ECO:0000256" key="4">
    <source>
        <dbReference type="ARBA" id="ARBA00008419"/>
    </source>
</evidence>
<evidence type="ECO:0000313" key="21">
    <source>
        <dbReference type="Proteomes" id="UP000050454"/>
    </source>
</evidence>
<comment type="pathway">
    <text evidence="3 18">Carbohydrate degradation; pentose phosphate pathway; D-ribulose 5-phosphate from D-glucose 6-phosphate (oxidative stage): step 3/3.</text>
</comment>
<dbReference type="Pfam" id="PF01202">
    <property type="entry name" value="SKI"/>
    <property type="match status" value="1"/>
</dbReference>
<dbReference type="SUPFAM" id="SSF52540">
    <property type="entry name" value="P-loop containing nucleoside triphosphate hydrolases"/>
    <property type="match status" value="1"/>
</dbReference>
<evidence type="ECO:0000313" key="20">
    <source>
        <dbReference type="EMBL" id="KPM49750.1"/>
    </source>
</evidence>
<dbReference type="InterPro" id="IPR006001">
    <property type="entry name" value="Therm_gnt_kin"/>
</dbReference>
<dbReference type="Pfam" id="PF00393">
    <property type="entry name" value="6PGD"/>
    <property type="match status" value="1"/>
</dbReference>
<evidence type="ECO:0000256" key="6">
    <source>
        <dbReference type="ARBA" id="ARBA00011738"/>
    </source>
</evidence>
<dbReference type="CDD" id="cd02021">
    <property type="entry name" value="GntK"/>
    <property type="match status" value="1"/>
</dbReference>
<name>A0A0P7C4X4_9BACT</name>
<comment type="catalytic activity">
    <reaction evidence="16">
        <text>D-gluconate + ATP = 6-phospho-D-gluconate + ADP + H(+)</text>
        <dbReference type="Rhea" id="RHEA:19433"/>
        <dbReference type="ChEBI" id="CHEBI:15378"/>
        <dbReference type="ChEBI" id="CHEBI:18391"/>
        <dbReference type="ChEBI" id="CHEBI:30616"/>
        <dbReference type="ChEBI" id="CHEBI:58759"/>
        <dbReference type="ChEBI" id="CHEBI:456216"/>
        <dbReference type="EC" id="2.7.1.12"/>
    </reaction>
</comment>
<comment type="function">
    <text evidence="1">Catalyzes the oxidative decarboxylation of 6-phosphogluconate to ribulose 5-phosphate and CO(2), with concomitant reduction of NADP to NADPH.</text>
</comment>
<comment type="catalytic activity">
    <reaction evidence="17 18">
        <text>6-phospho-D-gluconate + NADP(+) = D-ribulose 5-phosphate + CO2 + NADPH</text>
        <dbReference type="Rhea" id="RHEA:10116"/>
        <dbReference type="ChEBI" id="CHEBI:16526"/>
        <dbReference type="ChEBI" id="CHEBI:57783"/>
        <dbReference type="ChEBI" id="CHEBI:58121"/>
        <dbReference type="ChEBI" id="CHEBI:58349"/>
        <dbReference type="ChEBI" id="CHEBI:58759"/>
        <dbReference type="EC" id="1.1.1.44"/>
    </reaction>
</comment>
<gene>
    <name evidence="20" type="ORF">AFM12_03990</name>
</gene>
<dbReference type="Gene3D" id="1.10.1040.10">
    <property type="entry name" value="N-(1-d-carboxylethyl)-l-norvaline Dehydrogenase, domain 2"/>
    <property type="match status" value="1"/>
</dbReference>
<dbReference type="FunFam" id="3.40.50.300:FF:000522">
    <property type="entry name" value="Gluconokinase"/>
    <property type="match status" value="1"/>
</dbReference>
<evidence type="ECO:0000256" key="18">
    <source>
        <dbReference type="RuleBase" id="RU000485"/>
    </source>
</evidence>
<dbReference type="NCBIfam" id="NF006765">
    <property type="entry name" value="PRK09287.1"/>
    <property type="match status" value="1"/>
</dbReference>
<evidence type="ECO:0000256" key="8">
    <source>
        <dbReference type="ARBA" id="ARBA00022679"/>
    </source>
</evidence>
<dbReference type="FunFam" id="3.40.50.720:FF:000007">
    <property type="entry name" value="6-phosphogluconate dehydrogenase, decarboxylating"/>
    <property type="match status" value="1"/>
</dbReference>
<accession>A0A0P7C4X4</accession>
<evidence type="ECO:0000256" key="7">
    <source>
        <dbReference type="ARBA" id="ARBA00018193"/>
    </source>
</evidence>
<dbReference type="NCBIfam" id="TIGR01313">
    <property type="entry name" value="therm_gnt_kin"/>
    <property type="match status" value="1"/>
</dbReference>
<dbReference type="Gene3D" id="1.20.5.320">
    <property type="entry name" value="6-Phosphogluconate Dehydrogenase, domain 3"/>
    <property type="match status" value="1"/>
</dbReference>
<sequence>MILFVMGVCGSGKSTIGQSLAKELKYPFFDGDDFHPQANIDKMSKGQPLNDDDRQGWLQALNQKAKEVKEGVFACSALKESYRQILFEGIPWGQLVYLNGSFELIDTRMKARKDHFMPPGLLTSQFQTLEEPEYGLNISIDQEPEKIVEEIMENLSPGNQEFGLIGLGVMGKSLARNLAGKGFKLALYNRFVKNSEEQVAEKFIEEFDELNDCKGFEDLGAFVNSLSTPRKIFLMVNAGKVTDLVIEELKPLLDKGDIIIDGGNSHFADTQRRMEDLKANGLHFIGTGVSGGEEGALKGPSIMPGGDKEAYQKIAPYLEAIAARDAQGNGCCTYIGKGGSGHFVKMIHNGIEYAEMQLLAEVYALLRYVNGLSPEQISDELQSWETNGLSSYLLEITHKLLLKKEGEAYLVDLILDKAGNKGTGSWTTISMAELGIPATMISSALFARYISSFKQKRERYQKQFDLSTTKQSQVSTNDLRNAYQLARLVNHQQGFELINEASKQYQWELNLPELARIWTNGCIIRSELMEELIGRLKSGTDFLLTLEKEELAIKLEALKAITIAGIQTGVSLPTHLSAMDYLNTQLFDYPTANIIQAQRDFFGAHTYKRVDDPEGPSHHTVWE</sequence>
<dbReference type="InterPro" id="IPR006183">
    <property type="entry name" value="Pgluconate_DH"/>
</dbReference>
<dbReference type="PANTHER" id="PTHR11811">
    <property type="entry name" value="6-PHOSPHOGLUCONATE DEHYDROGENASE"/>
    <property type="match status" value="1"/>
</dbReference>
<evidence type="ECO:0000256" key="11">
    <source>
        <dbReference type="ARBA" id="ARBA00022840"/>
    </source>
</evidence>
<keyword evidence="21" id="KW-1185">Reference proteome</keyword>
<evidence type="ECO:0000256" key="10">
    <source>
        <dbReference type="ARBA" id="ARBA00022777"/>
    </source>
</evidence>